<keyword evidence="4" id="KW-1185">Reference proteome</keyword>
<organism evidence="1 3">
    <name type="scientific">Acidipropionibacterium acidipropionici</name>
    <dbReference type="NCBI Taxonomy" id="1748"/>
    <lineage>
        <taxon>Bacteria</taxon>
        <taxon>Bacillati</taxon>
        <taxon>Actinomycetota</taxon>
        <taxon>Actinomycetes</taxon>
        <taxon>Propionibacteriales</taxon>
        <taxon>Propionibacteriaceae</taxon>
        <taxon>Acidipropionibacterium</taxon>
    </lineage>
</organism>
<evidence type="ECO:0000313" key="4">
    <source>
        <dbReference type="Proteomes" id="UP000178666"/>
    </source>
</evidence>
<dbReference type="Proteomes" id="UP000178666">
    <property type="component" value="Chromosome"/>
</dbReference>
<reference evidence="1 3" key="2">
    <citation type="submission" date="2016-02" db="EMBL/GenBank/DDBJ databases">
        <title>Complete Genome Sequence of Propionibacterium acidipropionici ATCC 55737.</title>
        <authorList>
            <person name="Luna Flores C.H."/>
            <person name="Nielsen L.K."/>
            <person name="Marcellin E."/>
        </authorList>
    </citation>
    <scope>NUCLEOTIDE SEQUENCE [LARGE SCALE GENOMIC DNA]</scope>
    <source>
        <strain evidence="1 3">ATCC 55737</strain>
    </source>
</reference>
<dbReference type="RefSeq" id="WP_062820311.1">
    <property type="nucleotide sequence ID" value="NZ_CP014352.1"/>
</dbReference>
<proteinExistence type="predicted"/>
<sequence>MITARFTARCWGCHSLILDGDAIEREAETGQWVHLDCLPLSQHPDADDPNREVCPVCHTVRTVTGACMCDEEA</sequence>
<evidence type="ECO:0000313" key="3">
    <source>
        <dbReference type="Proteomes" id="UP000075221"/>
    </source>
</evidence>
<dbReference type="AlphaFoldDB" id="A0AAC8YGW6"/>
<gene>
    <name evidence="2" type="ORF">A8L58_15890</name>
    <name evidence="1" type="ORF">AXH35_14435</name>
</gene>
<accession>A0AAC8YGW6</accession>
<dbReference type="Proteomes" id="UP000075221">
    <property type="component" value="Chromosome"/>
</dbReference>
<reference evidence="2 4" key="1">
    <citation type="journal article" date="2016" name="Plant Dis.">
        <title>Improved production of propionic acid using genome shuffling.</title>
        <authorList>
            <person name="Luna-Flores C.H."/>
            <person name="Palfreyman R.W."/>
            <person name="Kromer J.O."/>
            <person name="Nielsen L.K."/>
            <person name="Marcellin E."/>
        </authorList>
    </citation>
    <scope>NUCLEOTIDE SEQUENCE [LARGE SCALE GENOMIC DNA]</scope>
    <source>
        <strain evidence="2 4">F3E8</strain>
    </source>
</reference>
<evidence type="ECO:0000313" key="1">
    <source>
        <dbReference type="EMBL" id="AMS06471.1"/>
    </source>
</evidence>
<protein>
    <submittedName>
        <fullName evidence="1">Uncharacterized protein</fullName>
    </submittedName>
</protein>
<name>A0AAC8YGW6_9ACTN</name>
<dbReference type="EMBL" id="CP015970">
    <property type="protein sequence ID" value="AOZ47918.1"/>
    <property type="molecule type" value="Genomic_DNA"/>
</dbReference>
<evidence type="ECO:0000313" key="2">
    <source>
        <dbReference type="EMBL" id="AOZ47918.1"/>
    </source>
</evidence>
<dbReference type="EMBL" id="CP014352">
    <property type="protein sequence ID" value="AMS06471.1"/>
    <property type="molecule type" value="Genomic_DNA"/>
</dbReference>